<dbReference type="AlphaFoldDB" id="A0A9P6M8V7"/>
<proteinExistence type="predicted"/>
<sequence length="795" mass="89493">PQPSAHILPSLSHVAAVPPESPFNHNLFLQQQIFADKSNRLLNLIQGTKGLLEEIRETNATKPWQTYYPGAASAASVATSASNVLRRSTTFHSDDDSDRAAPVPAQQRLQRSFTSTPGSPQYPHVSVETSGRLFELNVLKLDLKVGNYATGNDALLRGLERNAVAHLLDGRIQQSVKHLDNLYQRVSDKSSKVLITGDLNAGKSTLVNALLQRTILPVDQQPCTSLFCEVLDAQENEGQEAVHAIKNPLTYNREDPNTFTVVDMRHLEKFMNDVIDGYEDYTQLKVYCRDRRQVNDSLLHNGVVDIALIDSPGLNRDSVKTTALFARQQEIDVVVFVVSAENHFTLSGKEFLWNAANEKTHIFIVVNRFDSIRDKERCKRVILDQIKQLSAKTYEDADELVHFVAAGSCLPEIIQGGELPADFLRLEECLRSFVLEKRCKSKLAPAKVYLENVLSDVSILSESNRQMAAEELTNVRLELERGEPEYQETLVRREMVLEKVERLTEETCTLIDSMTREKLINSVDDIENAMSALVPWNGFLHIWQYSIDLRYVMADLFVDRLKSCESEAKDKTKTCLNDIHNLADEAAPASQSDALTLFTKTDPSRITTAKLKDELTLEFTDVFEVQDTLGMASVSLGAVTMFSSKAFGYKSLIHSLFDITNTVGVSNIRKWTVPVVTAAGLGLLVYIAADMKHALARKTARKLRTQIKDGSIVHTEAMRIAKDCRRVFKSNAWEIQNRFQREIEAHEKRREEQEKAAKDSEYAVVYFGKVFDKADELARWVAAVEVEVEERKVKA</sequence>
<evidence type="ECO:0000256" key="11">
    <source>
        <dbReference type="ARBA" id="ARBA00023136"/>
    </source>
</evidence>
<evidence type="ECO:0000313" key="16">
    <source>
        <dbReference type="Proteomes" id="UP000749646"/>
    </source>
</evidence>
<dbReference type="InterPro" id="IPR027417">
    <property type="entry name" value="P-loop_NTPase"/>
</dbReference>
<feature type="coiled-coil region" evidence="13">
    <location>
        <begin position="736"/>
        <end position="763"/>
    </location>
</feature>
<evidence type="ECO:0000256" key="6">
    <source>
        <dbReference type="ARBA" id="ARBA00022801"/>
    </source>
</evidence>
<accession>A0A9P6M8V7</accession>
<dbReference type="Pfam" id="PF00350">
    <property type="entry name" value="Dynamin_N"/>
    <property type="match status" value="1"/>
</dbReference>
<keyword evidence="4" id="KW-0547">Nucleotide-binding</keyword>
<feature type="non-terminal residue" evidence="15">
    <location>
        <position position="1"/>
    </location>
</feature>
<keyword evidence="6" id="KW-0378">Hydrolase</keyword>
<dbReference type="PANTHER" id="PTHR10465:SF0">
    <property type="entry name" value="SARCALUMENIN"/>
    <property type="match status" value="1"/>
</dbReference>
<dbReference type="SUPFAM" id="SSF52540">
    <property type="entry name" value="P-loop containing nucleoside triphosphate hydrolases"/>
    <property type="match status" value="1"/>
</dbReference>
<keyword evidence="9" id="KW-0496">Mitochondrion</keyword>
<keyword evidence="11" id="KW-0472">Membrane</keyword>
<keyword evidence="16" id="KW-1185">Reference proteome</keyword>
<name>A0A9P6M8V7_9FUNG</name>
<evidence type="ECO:0000256" key="2">
    <source>
        <dbReference type="ARBA" id="ARBA00004294"/>
    </source>
</evidence>
<gene>
    <name evidence="15" type="primary">FZO1</name>
    <name evidence="15" type="ORF">BGZ65_004563</name>
</gene>
<dbReference type="GO" id="GO:0051646">
    <property type="term" value="P:mitochondrion localization"/>
    <property type="evidence" value="ECO:0007669"/>
    <property type="project" value="TreeGrafter"/>
</dbReference>
<keyword evidence="10" id="KW-0342">GTP-binding</keyword>
<keyword evidence="5" id="KW-1000">Mitochondrion outer membrane</keyword>
<dbReference type="GO" id="GO:0005525">
    <property type="term" value="F:GTP binding"/>
    <property type="evidence" value="ECO:0007669"/>
    <property type="project" value="UniProtKB-KW"/>
</dbReference>
<evidence type="ECO:0000256" key="12">
    <source>
        <dbReference type="ARBA" id="ARBA00048548"/>
    </source>
</evidence>
<keyword evidence="7" id="KW-1133">Transmembrane helix</keyword>
<dbReference type="GO" id="GO:0008053">
    <property type="term" value="P:mitochondrial fusion"/>
    <property type="evidence" value="ECO:0007669"/>
    <property type="project" value="TreeGrafter"/>
</dbReference>
<feature type="domain" description="Dynamin-type G" evidence="14">
    <location>
        <begin position="187"/>
        <end position="463"/>
    </location>
</feature>
<dbReference type="Proteomes" id="UP000749646">
    <property type="component" value="Unassembled WGS sequence"/>
</dbReference>
<keyword evidence="8 13" id="KW-0175">Coiled coil</keyword>
<keyword evidence="3" id="KW-0812">Transmembrane</keyword>
<dbReference type="InterPro" id="IPR030381">
    <property type="entry name" value="G_DYNAMIN_dom"/>
</dbReference>
<evidence type="ECO:0000256" key="7">
    <source>
        <dbReference type="ARBA" id="ARBA00022989"/>
    </source>
</evidence>
<dbReference type="PANTHER" id="PTHR10465">
    <property type="entry name" value="TRANSMEMBRANE GTPASE FZO1"/>
    <property type="match status" value="1"/>
</dbReference>
<dbReference type="OrthoDB" id="9984778at2759"/>
<evidence type="ECO:0000256" key="9">
    <source>
        <dbReference type="ARBA" id="ARBA00023128"/>
    </source>
</evidence>
<dbReference type="Gene3D" id="3.40.50.300">
    <property type="entry name" value="P-loop containing nucleotide triphosphate hydrolases"/>
    <property type="match status" value="1"/>
</dbReference>
<dbReference type="EMBL" id="JAAAHW010003773">
    <property type="protein sequence ID" value="KAF9980887.1"/>
    <property type="molecule type" value="Genomic_DNA"/>
</dbReference>
<evidence type="ECO:0000256" key="4">
    <source>
        <dbReference type="ARBA" id="ARBA00022741"/>
    </source>
</evidence>
<comment type="subcellular location">
    <subcellularLocation>
        <location evidence="1">Mitochondrion membrane</location>
        <topology evidence="1">Multi-pass membrane protein</topology>
    </subcellularLocation>
    <subcellularLocation>
        <location evidence="2">Mitochondrion outer membrane</location>
    </subcellularLocation>
</comment>
<evidence type="ECO:0000256" key="8">
    <source>
        <dbReference type="ARBA" id="ARBA00023054"/>
    </source>
</evidence>
<evidence type="ECO:0000259" key="14">
    <source>
        <dbReference type="PROSITE" id="PS51718"/>
    </source>
</evidence>
<dbReference type="InterPro" id="IPR027094">
    <property type="entry name" value="Mitofusin_fam"/>
</dbReference>
<dbReference type="GO" id="GO:0005741">
    <property type="term" value="C:mitochondrial outer membrane"/>
    <property type="evidence" value="ECO:0007669"/>
    <property type="project" value="UniProtKB-SubCell"/>
</dbReference>
<dbReference type="InterPro" id="IPR045063">
    <property type="entry name" value="Dynamin_N"/>
</dbReference>
<evidence type="ECO:0000256" key="5">
    <source>
        <dbReference type="ARBA" id="ARBA00022787"/>
    </source>
</evidence>
<evidence type="ECO:0000313" key="15">
    <source>
        <dbReference type="EMBL" id="KAF9980887.1"/>
    </source>
</evidence>
<comment type="catalytic activity">
    <reaction evidence="12">
        <text>GTP + H2O = GDP + phosphate + H(+)</text>
        <dbReference type="Rhea" id="RHEA:19669"/>
        <dbReference type="ChEBI" id="CHEBI:15377"/>
        <dbReference type="ChEBI" id="CHEBI:15378"/>
        <dbReference type="ChEBI" id="CHEBI:37565"/>
        <dbReference type="ChEBI" id="CHEBI:43474"/>
        <dbReference type="ChEBI" id="CHEBI:58189"/>
    </reaction>
</comment>
<evidence type="ECO:0000256" key="13">
    <source>
        <dbReference type="SAM" id="Coils"/>
    </source>
</evidence>
<evidence type="ECO:0000256" key="10">
    <source>
        <dbReference type="ARBA" id="ARBA00023134"/>
    </source>
</evidence>
<dbReference type="PROSITE" id="PS51718">
    <property type="entry name" value="G_DYNAMIN_2"/>
    <property type="match status" value="1"/>
</dbReference>
<reference evidence="15" key="1">
    <citation type="journal article" date="2020" name="Fungal Divers.">
        <title>Resolving the Mortierellaceae phylogeny through synthesis of multi-gene phylogenetics and phylogenomics.</title>
        <authorList>
            <person name="Vandepol N."/>
            <person name="Liber J."/>
            <person name="Desiro A."/>
            <person name="Na H."/>
            <person name="Kennedy M."/>
            <person name="Barry K."/>
            <person name="Grigoriev I.V."/>
            <person name="Miller A.N."/>
            <person name="O'Donnell K."/>
            <person name="Stajich J.E."/>
            <person name="Bonito G."/>
        </authorList>
    </citation>
    <scope>NUCLEOTIDE SEQUENCE</scope>
    <source>
        <strain evidence="15">MES-2147</strain>
    </source>
</reference>
<comment type="caution">
    <text evidence="15">The sequence shown here is derived from an EMBL/GenBank/DDBJ whole genome shotgun (WGS) entry which is preliminary data.</text>
</comment>
<dbReference type="GO" id="GO:0003924">
    <property type="term" value="F:GTPase activity"/>
    <property type="evidence" value="ECO:0007669"/>
    <property type="project" value="InterPro"/>
</dbReference>
<evidence type="ECO:0000256" key="1">
    <source>
        <dbReference type="ARBA" id="ARBA00004225"/>
    </source>
</evidence>
<dbReference type="FunFam" id="3.40.50.300:FF:000638">
    <property type="entry name" value="Transmembrane GTPase Fzo1, putative"/>
    <property type="match status" value="1"/>
</dbReference>
<protein>
    <submittedName>
        <fullName evidence="15">Mitofusin</fullName>
    </submittedName>
</protein>
<evidence type="ECO:0000256" key="3">
    <source>
        <dbReference type="ARBA" id="ARBA00022692"/>
    </source>
</evidence>
<organism evidence="15 16">
    <name type="scientific">Modicella reniformis</name>
    <dbReference type="NCBI Taxonomy" id="1440133"/>
    <lineage>
        <taxon>Eukaryota</taxon>
        <taxon>Fungi</taxon>
        <taxon>Fungi incertae sedis</taxon>
        <taxon>Mucoromycota</taxon>
        <taxon>Mortierellomycotina</taxon>
        <taxon>Mortierellomycetes</taxon>
        <taxon>Mortierellales</taxon>
        <taxon>Mortierellaceae</taxon>
        <taxon>Modicella</taxon>
    </lineage>
</organism>